<proteinExistence type="predicted"/>
<feature type="domain" description="Ig-like" evidence="2">
    <location>
        <begin position="117"/>
        <end position="218"/>
    </location>
</feature>
<evidence type="ECO:0000313" key="3">
    <source>
        <dbReference type="EMBL" id="KAG5278349.1"/>
    </source>
</evidence>
<evidence type="ECO:0000256" key="1">
    <source>
        <dbReference type="SAM" id="SignalP"/>
    </source>
</evidence>
<feature type="signal peptide" evidence="1">
    <location>
        <begin position="1"/>
        <end position="25"/>
    </location>
</feature>
<name>A0AAV6GV41_9TELE</name>
<dbReference type="GO" id="GO:0007155">
    <property type="term" value="P:cell adhesion"/>
    <property type="evidence" value="ECO:0007669"/>
    <property type="project" value="InterPro"/>
</dbReference>
<accession>A0AAV6GV41</accession>
<reference evidence="3" key="1">
    <citation type="submission" date="2020-10" db="EMBL/GenBank/DDBJ databases">
        <title>Chromosome-scale genome assembly of the Allis shad, Alosa alosa.</title>
        <authorList>
            <person name="Margot Z."/>
            <person name="Christophe K."/>
            <person name="Cabau C."/>
            <person name="Louis A."/>
            <person name="Berthelot C."/>
            <person name="Parey E."/>
            <person name="Roest Crollius H."/>
            <person name="Montfort J."/>
            <person name="Robinson-Rechavi M."/>
            <person name="Bucao C."/>
            <person name="Bouchez O."/>
            <person name="Gislard M."/>
            <person name="Lluch J."/>
            <person name="Milhes M."/>
            <person name="Lampietro C."/>
            <person name="Lopez Roques C."/>
            <person name="Donnadieu C."/>
            <person name="Braasch I."/>
            <person name="Desvignes T."/>
            <person name="Postlethwait J."/>
            <person name="Bobe J."/>
            <person name="Guiguen Y."/>
        </authorList>
    </citation>
    <scope>NUCLEOTIDE SEQUENCE</scope>
    <source>
        <strain evidence="3">M-15738</strain>
        <tissue evidence="3">Blood</tissue>
    </source>
</reference>
<dbReference type="Gene3D" id="2.60.40.10">
    <property type="entry name" value="Immunoglobulins"/>
    <property type="match status" value="2"/>
</dbReference>
<dbReference type="InterPro" id="IPR036179">
    <property type="entry name" value="Ig-like_dom_sf"/>
</dbReference>
<keyword evidence="4" id="KW-1185">Reference proteome</keyword>
<dbReference type="SUPFAM" id="SSF48726">
    <property type="entry name" value="Immunoglobulin"/>
    <property type="match status" value="1"/>
</dbReference>
<evidence type="ECO:0000259" key="2">
    <source>
        <dbReference type="PROSITE" id="PS50835"/>
    </source>
</evidence>
<dbReference type="EMBL" id="JADWDJ010000007">
    <property type="protein sequence ID" value="KAG5278349.1"/>
    <property type="molecule type" value="Genomic_DNA"/>
</dbReference>
<dbReference type="PROSITE" id="PS50835">
    <property type="entry name" value="IG_LIKE"/>
    <property type="match status" value="1"/>
</dbReference>
<dbReference type="InterPro" id="IPR007110">
    <property type="entry name" value="Ig-like_dom"/>
</dbReference>
<comment type="caution">
    <text evidence="3">The sequence shown here is derived from an EMBL/GenBank/DDBJ whole genome shotgun (WGS) entry which is preliminary data.</text>
</comment>
<sequence>MESFPLLQQLLWISLLCSADFYVSGQNCRGREPVIDPPALVVKYGSPATATCRTEYNTTRMSWEATMGASSKENTQQLVWSVDSVTDWSLKDGILWLAIYEYEPCTTHLPITIYKIPENVDLVIHNAGPLVEEHTYWLECEVKSVAPVNNLTVIWFRGDSKLEQSDFTQFNIEGDGDQNVTVRANLSIIASREDNRASYSCAAQLDLENTTDTTSNIV</sequence>
<feature type="chain" id="PRO_5043338716" description="Ig-like domain-containing protein" evidence="1">
    <location>
        <begin position="26"/>
        <end position="218"/>
    </location>
</feature>
<dbReference type="InterPro" id="IPR013783">
    <property type="entry name" value="Ig-like_fold"/>
</dbReference>
<protein>
    <recommendedName>
        <fullName evidence="2">Ig-like domain-containing protein</fullName>
    </recommendedName>
</protein>
<dbReference type="GO" id="GO:0005178">
    <property type="term" value="F:integrin binding"/>
    <property type="evidence" value="ECO:0007669"/>
    <property type="project" value="InterPro"/>
</dbReference>
<dbReference type="InterPro" id="IPR047012">
    <property type="entry name" value="ICAM_VCAM"/>
</dbReference>
<gene>
    <name evidence="3" type="ORF">AALO_G00097990</name>
</gene>
<evidence type="ECO:0000313" key="4">
    <source>
        <dbReference type="Proteomes" id="UP000823561"/>
    </source>
</evidence>
<keyword evidence="1" id="KW-0732">Signal</keyword>
<dbReference type="PANTHER" id="PTHR13771">
    <property type="entry name" value="INTERCELLULAR ADHESION MOLECULE"/>
    <property type="match status" value="1"/>
</dbReference>
<dbReference type="Proteomes" id="UP000823561">
    <property type="component" value="Chromosome 7"/>
</dbReference>
<organism evidence="3 4">
    <name type="scientific">Alosa alosa</name>
    <name type="common">allis shad</name>
    <dbReference type="NCBI Taxonomy" id="278164"/>
    <lineage>
        <taxon>Eukaryota</taxon>
        <taxon>Metazoa</taxon>
        <taxon>Chordata</taxon>
        <taxon>Craniata</taxon>
        <taxon>Vertebrata</taxon>
        <taxon>Euteleostomi</taxon>
        <taxon>Actinopterygii</taxon>
        <taxon>Neopterygii</taxon>
        <taxon>Teleostei</taxon>
        <taxon>Clupei</taxon>
        <taxon>Clupeiformes</taxon>
        <taxon>Clupeoidei</taxon>
        <taxon>Clupeidae</taxon>
        <taxon>Alosa</taxon>
    </lineage>
</organism>
<dbReference type="AlphaFoldDB" id="A0AAV6GV41"/>
<dbReference type="PANTHER" id="PTHR13771:SF9">
    <property type="entry name" value="INTERCELLULAR ADHESION MOLECULE 5"/>
    <property type="match status" value="1"/>
</dbReference>